<feature type="transmembrane region" description="Helical" evidence="2">
    <location>
        <begin position="83"/>
        <end position="105"/>
    </location>
</feature>
<keyword evidence="4" id="KW-1185">Reference proteome</keyword>
<gene>
    <name evidence="3" type="ORF">ElyMa_000594100</name>
</gene>
<keyword evidence="2" id="KW-1133">Transmembrane helix</keyword>
<protein>
    <submittedName>
        <fullName evidence="3">Uncharacterized protein</fullName>
    </submittedName>
</protein>
<organism evidence="3 4">
    <name type="scientific">Elysia marginata</name>
    <dbReference type="NCBI Taxonomy" id="1093978"/>
    <lineage>
        <taxon>Eukaryota</taxon>
        <taxon>Metazoa</taxon>
        <taxon>Spiralia</taxon>
        <taxon>Lophotrochozoa</taxon>
        <taxon>Mollusca</taxon>
        <taxon>Gastropoda</taxon>
        <taxon>Heterobranchia</taxon>
        <taxon>Euthyneura</taxon>
        <taxon>Panpulmonata</taxon>
        <taxon>Sacoglossa</taxon>
        <taxon>Placobranchoidea</taxon>
        <taxon>Plakobranchidae</taxon>
        <taxon>Elysia</taxon>
    </lineage>
</organism>
<evidence type="ECO:0000313" key="4">
    <source>
        <dbReference type="Proteomes" id="UP000762676"/>
    </source>
</evidence>
<reference evidence="3 4" key="1">
    <citation type="journal article" date="2021" name="Elife">
        <title>Chloroplast acquisition without the gene transfer in kleptoplastic sea slugs, Plakobranchus ocellatus.</title>
        <authorList>
            <person name="Maeda T."/>
            <person name="Takahashi S."/>
            <person name="Yoshida T."/>
            <person name="Shimamura S."/>
            <person name="Takaki Y."/>
            <person name="Nagai Y."/>
            <person name="Toyoda A."/>
            <person name="Suzuki Y."/>
            <person name="Arimoto A."/>
            <person name="Ishii H."/>
            <person name="Satoh N."/>
            <person name="Nishiyama T."/>
            <person name="Hasebe M."/>
            <person name="Maruyama T."/>
            <person name="Minagawa J."/>
            <person name="Obokata J."/>
            <person name="Shigenobu S."/>
        </authorList>
    </citation>
    <scope>NUCLEOTIDE SEQUENCE [LARGE SCALE GENOMIC DNA]</scope>
</reference>
<proteinExistence type="predicted"/>
<feature type="compositionally biased region" description="Polar residues" evidence="1">
    <location>
        <begin position="142"/>
        <end position="155"/>
    </location>
</feature>
<sequence>MNSRTEPSSLPLISNCTHPKSRLASTPDVCLSHYTLDVPPGETEDAAPTSCVMSSQTSCEEKEPRLKLSWLGEDGTSDDMMDLLCSIATIITILTIIIIIIIIIINIKNILPYKCPFPSYVYFRDVPHIKIHPSSYPDPHPVTSNSPVPRSSTKSPGHDDPWTSLIGTNNATPGLQSWDNVWTCDAASDRPVMARLLL</sequence>
<accession>A0AAV4G8Z7</accession>
<feature type="region of interest" description="Disordered" evidence="1">
    <location>
        <begin position="134"/>
        <end position="163"/>
    </location>
</feature>
<keyword evidence="2" id="KW-0472">Membrane</keyword>
<dbReference type="Proteomes" id="UP000762676">
    <property type="component" value="Unassembled WGS sequence"/>
</dbReference>
<evidence type="ECO:0000256" key="2">
    <source>
        <dbReference type="SAM" id="Phobius"/>
    </source>
</evidence>
<evidence type="ECO:0000256" key="1">
    <source>
        <dbReference type="SAM" id="MobiDB-lite"/>
    </source>
</evidence>
<comment type="caution">
    <text evidence="3">The sequence shown here is derived from an EMBL/GenBank/DDBJ whole genome shotgun (WGS) entry which is preliminary data.</text>
</comment>
<dbReference type="EMBL" id="BMAT01001167">
    <property type="protein sequence ID" value="GFR81020.1"/>
    <property type="molecule type" value="Genomic_DNA"/>
</dbReference>
<evidence type="ECO:0000313" key="3">
    <source>
        <dbReference type="EMBL" id="GFR81020.1"/>
    </source>
</evidence>
<keyword evidence="2" id="KW-0812">Transmembrane</keyword>
<dbReference type="AlphaFoldDB" id="A0AAV4G8Z7"/>
<name>A0AAV4G8Z7_9GAST</name>